<evidence type="ECO:0000313" key="4">
    <source>
        <dbReference type="Proteomes" id="UP001163850"/>
    </source>
</evidence>
<feature type="chain" id="PRO_5041231123" evidence="2">
    <location>
        <begin position="23"/>
        <end position="210"/>
    </location>
</feature>
<comment type="caution">
    <text evidence="3">The sequence shown here is derived from an EMBL/GenBank/DDBJ whole genome shotgun (WGS) entry which is preliminary data.</text>
</comment>
<proteinExistence type="predicted"/>
<gene>
    <name evidence="3" type="ORF">F5890DRAFT_1587595</name>
</gene>
<dbReference type="AlphaFoldDB" id="A0AA38PV28"/>
<feature type="signal peptide" evidence="2">
    <location>
        <begin position="1"/>
        <end position="22"/>
    </location>
</feature>
<evidence type="ECO:0000313" key="3">
    <source>
        <dbReference type="EMBL" id="KAJ3982303.1"/>
    </source>
</evidence>
<keyword evidence="2" id="KW-0732">Signal</keyword>
<evidence type="ECO:0000256" key="2">
    <source>
        <dbReference type="SAM" id="SignalP"/>
    </source>
</evidence>
<sequence length="210" mass="23610">MKFFASISFFLVIMAANINVDAIALDAKLACGVPWNIHHEEGAPCKFWGKDDSGTHVHDGTCKKRDGFHLIHSLECNTTSVDLLLPLLMPQNEYICILHHLEYNTSKGYINAAVWVFVFEVGVTVVNLRIQANHVELEVTGTSEVEREQEENAEDEEDSVKVSERFKLLVTVPGSFFKMSEGVFPERSRQEGGPEEGYKNLERIAESPKL</sequence>
<reference evidence="3" key="1">
    <citation type="submission" date="2022-08" db="EMBL/GenBank/DDBJ databases">
        <authorList>
            <consortium name="DOE Joint Genome Institute"/>
            <person name="Min B."/>
            <person name="Riley R."/>
            <person name="Sierra-Patev S."/>
            <person name="Naranjo-Ortiz M."/>
            <person name="Looney B."/>
            <person name="Konkel Z."/>
            <person name="Slot J.C."/>
            <person name="Sakamoto Y."/>
            <person name="Steenwyk J.L."/>
            <person name="Rokas A."/>
            <person name="Carro J."/>
            <person name="Camarero S."/>
            <person name="Ferreira P."/>
            <person name="Molpeceres G."/>
            <person name="Ruiz-Duenas F.J."/>
            <person name="Serrano A."/>
            <person name="Henrissat B."/>
            <person name="Drula E."/>
            <person name="Hughes K.W."/>
            <person name="Mata J.L."/>
            <person name="Ishikawa N.K."/>
            <person name="Vargas-Isla R."/>
            <person name="Ushijima S."/>
            <person name="Smith C.A."/>
            <person name="Ahrendt S."/>
            <person name="Andreopoulos W."/>
            <person name="He G."/>
            <person name="Labutti K."/>
            <person name="Lipzen A."/>
            <person name="Ng V."/>
            <person name="Sandor L."/>
            <person name="Barry K."/>
            <person name="Martinez A.T."/>
            <person name="Xiao Y."/>
            <person name="Gibbons J.G."/>
            <person name="Terashima K."/>
            <person name="Hibbett D.S."/>
            <person name="Grigoriev I.V."/>
        </authorList>
    </citation>
    <scope>NUCLEOTIDE SEQUENCE</scope>
    <source>
        <strain evidence="3">TFB7829</strain>
    </source>
</reference>
<protein>
    <submittedName>
        <fullName evidence="3">Uncharacterized protein</fullName>
    </submittedName>
</protein>
<feature type="region of interest" description="Disordered" evidence="1">
    <location>
        <begin position="183"/>
        <end position="210"/>
    </location>
</feature>
<dbReference type="EMBL" id="MU802068">
    <property type="protein sequence ID" value="KAJ3982303.1"/>
    <property type="molecule type" value="Genomic_DNA"/>
</dbReference>
<feature type="compositionally biased region" description="Basic and acidic residues" evidence="1">
    <location>
        <begin position="184"/>
        <end position="210"/>
    </location>
</feature>
<accession>A0AA38PV28</accession>
<name>A0AA38PV28_9AGAR</name>
<evidence type="ECO:0000256" key="1">
    <source>
        <dbReference type="SAM" id="MobiDB-lite"/>
    </source>
</evidence>
<organism evidence="3 4">
    <name type="scientific">Lentinula detonsa</name>
    <dbReference type="NCBI Taxonomy" id="2804962"/>
    <lineage>
        <taxon>Eukaryota</taxon>
        <taxon>Fungi</taxon>
        <taxon>Dikarya</taxon>
        <taxon>Basidiomycota</taxon>
        <taxon>Agaricomycotina</taxon>
        <taxon>Agaricomycetes</taxon>
        <taxon>Agaricomycetidae</taxon>
        <taxon>Agaricales</taxon>
        <taxon>Marasmiineae</taxon>
        <taxon>Omphalotaceae</taxon>
        <taxon>Lentinula</taxon>
    </lineage>
</organism>
<dbReference type="Proteomes" id="UP001163850">
    <property type="component" value="Unassembled WGS sequence"/>
</dbReference>